<reference evidence="1 2" key="1">
    <citation type="submission" date="2016-09" db="EMBL/GenBank/DDBJ databases">
        <title>Complete genome of Desulfosporosinus sp. OL.</title>
        <authorList>
            <person name="Mardanov A."/>
            <person name="Beletsky A."/>
            <person name="Panova A."/>
            <person name="Karnachuk O."/>
            <person name="Ravin N."/>
        </authorList>
    </citation>
    <scope>NUCLEOTIDE SEQUENCE [LARGE SCALE GENOMIC DNA]</scope>
    <source>
        <strain evidence="1 2">OL</strain>
    </source>
</reference>
<comment type="caution">
    <text evidence="1">The sequence shown here is derived from an EMBL/GenBank/DDBJ whole genome shotgun (WGS) entry which is preliminary data.</text>
</comment>
<dbReference type="OrthoDB" id="1798566at2"/>
<evidence type="ECO:0000313" key="1">
    <source>
        <dbReference type="EMBL" id="OLN26291.1"/>
    </source>
</evidence>
<name>A0A1Q8QG47_9FIRM</name>
<sequence>MMEQEPAIKQKDYERASRLLGRLFEVDSDITEQINRCLQDYGANGFFRNLESFGFSEDVFEKLKAVRMVLFGMGEEAVPDLQKLEKPGGGAKP</sequence>
<evidence type="ECO:0000313" key="2">
    <source>
        <dbReference type="Proteomes" id="UP000186102"/>
    </source>
</evidence>
<accession>A0A1Q8QG47</accession>
<gene>
    <name evidence="1" type="ORF">DSOL_5045</name>
</gene>
<protein>
    <submittedName>
        <fullName evidence="1">Uncharacterized protein</fullName>
    </submittedName>
</protein>
<dbReference type="STRING" id="1888891.DSOL_5045"/>
<keyword evidence="2" id="KW-1185">Reference proteome</keyword>
<organism evidence="1 2">
    <name type="scientific">Desulfosporosinus metallidurans</name>
    <dbReference type="NCBI Taxonomy" id="1888891"/>
    <lineage>
        <taxon>Bacteria</taxon>
        <taxon>Bacillati</taxon>
        <taxon>Bacillota</taxon>
        <taxon>Clostridia</taxon>
        <taxon>Eubacteriales</taxon>
        <taxon>Desulfitobacteriaceae</taxon>
        <taxon>Desulfosporosinus</taxon>
    </lineage>
</organism>
<dbReference type="Proteomes" id="UP000186102">
    <property type="component" value="Unassembled WGS sequence"/>
</dbReference>
<dbReference type="RefSeq" id="WP_075367286.1">
    <property type="nucleotide sequence ID" value="NZ_MLBF01000081.1"/>
</dbReference>
<dbReference type="EMBL" id="MLBF01000081">
    <property type="protein sequence ID" value="OLN26291.1"/>
    <property type="molecule type" value="Genomic_DNA"/>
</dbReference>
<dbReference type="AlphaFoldDB" id="A0A1Q8QG47"/>
<proteinExistence type="predicted"/>